<reference evidence="5" key="2">
    <citation type="submission" date="2025-08" db="UniProtKB">
        <authorList>
            <consortium name="Ensembl"/>
        </authorList>
    </citation>
    <scope>IDENTIFICATION</scope>
</reference>
<sequence>TSINFSPYQPNVAAEIRTRQSRQRFSSVPLPSVVEPVQTVASVSCSWGAALGVVFCYFKPPRACEDYWSEFRHCKSLKNCFHHYYTYGTVPSCQQWKEDYHNCREWEKHRGTEAKEALRRSEKIRVAEQRNFIPVWQLRQEPPRDWHVPLNQEKPQDS</sequence>
<dbReference type="PANTHER" id="PTHR28052">
    <property type="entry name" value="UPF0545 PROTEIN C22ORF39"/>
    <property type="match status" value="1"/>
</dbReference>
<evidence type="ECO:0000256" key="4">
    <source>
        <dbReference type="ARBA" id="ARBA00044235"/>
    </source>
</evidence>
<dbReference type="AlphaFoldDB" id="A0AAZ1XZ93"/>
<gene>
    <name evidence="5" type="primary">CRYGS</name>
</gene>
<proteinExistence type="inferred from homology"/>
<dbReference type="Ensembl" id="ENSOABT00000072038.1">
    <property type="protein sequence ID" value="ENSOABP00000072862.1"/>
    <property type="gene ID" value="ENSOABG00000000178.2"/>
</dbReference>
<name>A0AAZ1XZ93_OREAU</name>
<keyword evidence="6" id="KW-1185">Reference proteome</keyword>
<dbReference type="Proteomes" id="UP000472276">
    <property type="component" value="Unassembled WGS sequence"/>
</dbReference>
<comment type="similarity">
    <text evidence="1">Belongs to the UPF0545 family.</text>
</comment>
<protein>
    <recommendedName>
        <fullName evidence="3">Synaptic plasticity regulator PANTS</fullName>
    </recommendedName>
    <alternativeName>
        <fullName evidence="4">Plasticity-associated neural transcript short</fullName>
    </alternativeName>
</protein>
<dbReference type="InterPro" id="IPR021475">
    <property type="entry name" value="Pants/Emi1-like"/>
</dbReference>
<evidence type="ECO:0000313" key="6">
    <source>
        <dbReference type="Proteomes" id="UP000472276"/>
    </source>
</evidence>
<dbReference type="Pfam" id="PF11326">
    <property type="entry name" value="PANTS-like"/>
    <property type="match status" value="1"/>
</dbReference>
<reference evidence="5" key="3">
    <citation type="submission" date="2025-09" db="UniProtKB">
        <authorList>
            <consortium name="Ensembl"/>
        </authorList>
    </citation>
    <scope>IDENTIFICATION</scope>
</reference>
<reference evidence="6" key="1">
    <citation type="submission" date="2020-03" db="EMBL/GenBank/DDBJ databases">
        <title>Evolution of repeat sequences and sex chromosomes of tilapia species revealed by chromosome-level genomes.</title>
        <authorList>
            <person name="Xu L."/>
            <person name="Tao W."/>
            <person name="Wang D."/>
            <person name="Zhou Q."/>
        </authorList>
    </citation>
    <scope>NUCLEOTIDE SEQUENCE [LARGE SCALE GENOMIC DNA]</scope>
    <source>
        <strain evidence="6">Israel</strain>
    </source>
</reference>
<comment type="subcellular location">
    <subcellularLocation>
        <location evidence="2">Synaptic cleft</location>
    </subcellularLocation>
</comment>
<evidence type="ECO:0000256" key="2">
    <source>
        <dbReference type="ARBA" id="ARBA00043942"/>
    </source>
</evidence>
<organism evidence="5 6">
    <name type="scientific">Oreochromis aureus</name>
    <name type="common">Israeli tilapia</name>
    <name type="synonym">Chromis aureus</name>
    <dbReference type="NCBI Taxonomy" id="47969"/>
    <lineage>
        <taxon>Eukaryota</taxon>
        <taxon>Metazoa</taxon>
        <taxon>Chordata</taxon>
        <taxon>Craniata</taxon>
        <taxon>Vertebrata</taxon>
        <taxon>Euteleostomi</taxon>
        <taxon>Actinopterygii</taxon>
        <taxon>Neopterygii</taxon>
        <taxon>Teleostei</taxon>
        <taxon>Neoteleostei</taxon>
        <taxon>Acanthomorphata</taxon>
        <taxon>Ovalentaria</taxon>
        <taxon>Cichlomorphae</taxon>
        <taxon>Cichliformes</taxon>
        <taxon>Cichlidae</taxon>
        <taxon>African cichlids</taxon>
        <taxon>Pseudocrenilabrinae</taxon>
        <taxon>Oreochromini</taxon>
        <taxon>Oreochromis</taxon>
    </lineage>
</organism>
<accession>A0AAZ1XZ93</accession>
<dbReference type="GO" id="GO:0043083">
    <property type="term" value="C:synaptic cleft"/>
    <property type="evidence" value="ECO:0007669"/>
    <property type="project" value="UniProtKB-SubCell"/>
</dbReference>
<evidence type="ECO:0000256" key="3">
    <source>
        <dbReference type="ARBA" id="ARBA00044072"/>
    </source>
</evidence>
<evidence type="ECO:0000256" key="1">
    <source>
        <dbReference type="ARBA" id="ARBA00006412"/>
    </source>
</evidence>
<evidence type="ECO:0000313" key="5">
    <source>
        <dbReference type="Ensembl" id="ENSOABP00000072862.1"/>
    </source>
</evidence>
<dbReference type="PANTHER" id="PTHR28052:SF1">
    <property type="entry name" value="UPF0545 PROTEIN C22ORF39"/>
    <property type="match status" value="1"/>
</dbReference>